<accession>A0AAV2PLY6</accession>
<keyword evidence="6" id="KW-0833">Ubl conjugation pathway</keyword>
<feature type="compositionally biased region" description="Acidic residues" evidence="13">
    <location>
        <begin position="47"/>
        <end position="62"/>
    </location>
</feature>
<evidence type="ECO:0000256" key="11">
    <source>
        <dbReference type="ARBA" id="ARBA00046075"/>
    </source>
</evidence>
<evidence type="ECO:0000256" key="6">
    <source>
        <dbReference type="ARBA" id="ARBA00022786"/>
    </source>
</evidence>
<comment type="subcellular location">
    <subcellularLocation>
        <location evidence="1">Nucleus</location>
    </subcellularLocation>
</comment>
<gene>
    <name evidence="16" type="ORF">MNOR_LOCUS964</name>
</gene>
<keyword evidence="8" id="KW-0832">Ubl conjugation</keyword>
<feature type="domain" description="Lon N-terminal" evidence="14">
    <location>
        <begin position="113"/>
        <end position="360"/>
    </location>
</feature>
<dbReference type="Pfam" id="PF02190">
    <property type="entry name" value="LON_substr_bdg"/>
    <property type="match status" value="1"/>
</dbReference>
<keyword evidence="7" id="KW-0862">Zinc</keyword>
<evidence type="ECO:0000256" key="2">
    <source>
        <dbReference type="ARBA" id="ARBA00004906"/>
    </source>
</evidence>
<dbReference type="InterPro" id="IPR015947">
    <property type="entry name" value="PUA-like_sf"/>
</dbReference>
<dbReference type="AlphaFoldDB" id="A0AAV2PLY6"/>
<evidence type="ECO:0000256" key="8">
    <source>
        <dbReference type="ARBA" id="ARBA00022843"/>
    </source>
</evidence>
<proteinExistence type="inferred from homology"/>
<dbReference type="SMART" id="SM00464">
    <property type="entry name" value="LON"/>
    <property type="match status" value="1"/>
</dbReference>
<sequence length="479" mass="54430">MEEDDEEDENALILADNNDELLENFVVMEEVEVDEDDDDSWAAYGSDDSDGDDENEAQDEAGAEGQRHTRMNDLDETNMELFDQTLPSRHQYLGETEELSGRTLQDENDYVTIPLLLNESLLGLVLIPTQTLPMTIYHPGQASMLRNLIAKDRTFGVVHSKPTRNGTPEMAKYGTTAEIFEYSDSEASGYLNVKAKGRQRFQIMNTRREVTGCLVAQVKILPEVHLPDPFEQMRLQSLDKLTLPPPPTLDQHILRHQDIGTIRTKNSQRVRKYNAWLTPWPAWVYDQYDEKILAQRLKNKIVSSTTIQASSLKLPSDPQELSHWAAINLPMDDTHRLSLLSIDSPIQRMRYILSVLSQCEVLACSHCGQVLASVSNIFSMSVEGPQGTYVNPNGYVHEMLTVSKANNLLYSMRPSTEHSWFPGYAWTIANCSRCQNHIGWKFTATKRKLKPQKLYGLTRKAVRGMLVGDQEESEMRHVI</sequence>
<dbReference type="SUPFAM" id="SSF88697">
    <property type="entry name" value="PUA domain-like"/>
    <property type="match status" value="1"/>
</dbReference>
<dbReference type="PANTHER" id="PTHR46732:SF8">
    <property type="entry name" value="ATP-DEPENDENT PROTEASE LA (LON) DOMAIN PROTEIN"/>
    <property type="match status" value="1"/>
</dbReference>
<evidence type="ECO:0000256" key="13">
    <source>
        <dbReference type="SAM" id="MobiDB-lite"/>
    </source>
</evidence>
<comment type="caution">
    <text evidence="16">The sequence shown here is derived from an EMBL/GenBank/DDBJ whole genome shotgun (WGS) entry which is preliminary data.</text>
</comment>
<evidence type="ECO:0000256" key="9">
    <source>
        <dbReference type="ARBA" id="ARBA00023242"/>
    </source>
</evidence>
<dbReference type="Gene3D" id="2.30.130.40">
    <property type="entry name" value="LON domain-like"/>
    <property type="match status" value="1"/>
</dbReference>
<evidence type="ECO:0000313" key="16">
    <source>
        <dbReference type="EMBL" id="CAL4059932.1"/>
    </source>
</evidence>
<evidence type="ECO:0000256" key="1">
    <source>
        <dbReference type="ARBA" id="ARBA00004123"/>
    </source>
</evidence>
<organism evidence="16 17">
    <name type="scientific">Meganyctiphanes norvegica</name>
    <name type="common">Northern krill</name>
    <name type="synonym">Thysanopoda norvegica</name>
    <dbReference type="NCBI Taxonomy" id="48144"/>
    <lineage>
        <taxon>Eukaryota</taxon>
        <taxon>Metazoa</taxon>
        <taxon>Ecdysozoa</taxon>
        <taxon>Arthropoda</taxon>
        <taxon>Crustacea</taxon>
        <taxon>Multicrustacea</taxon>
        <taxon>Malacostraca</taxon>
        <taxon>Eumalacostraca</taxon>
        <taxon>Eucarida</taxon>
        <taxon>Euphausiacea</taxon>
        <taxon>Euphausiidae</taxon>
        <taxon>Meganyctiphanes</taxon>
    </lineage>
</organism>
<dbReference type="GO" id="GO:0046872">
    <property type="term" value="F:metal ion binding"/>
    <property type="evidence" value="ECO:0007669"/>
    <property type="project" value="UniProtKB-KW"/>
</dbReference>
<reference evidence="16 17" key="1">
    <citation type="submission" date="2024-05" db="EMBL/GenBank/DDBJ databases">
        <authorList>
            <person name="Wallberg A."/>
        </authorList>
    </citation>
    <scope>NUCLEOTIDE SEQUENCE [LARGE SCALE GENOMIC DNA]</scope>
</reference>
<dbReference type="PROSITE" id="PS51787">
    <property type="entry name" value="LON_N"/>
    <property type="match status" value="1"/>
</dbReference>
<keyword evidence="17" id="KW-1185">Reference proteome</keyword>
<evidence type="ECO:0000259" key="15">
    <source>
        <dbReference type="PROSITE" id="PS51788"/>
    </source>
</evidence>
<dbReference type="InterPro" id="IPR034750">
    <property type="entry name" value="CULT"/>
</dbReference>
<protein>
    <recommendedName>
        <fullName evidence="4">Protein cereblon</fullName>
    </recommendedName>
    <alternativeName>
        <fullName evidence="10">Protein ohgata</fullName>
    </alternativeName>
</protein>
<dbReference type="EMBL" id="CAXKWB010000240">
    <property type="protein sequence ID" value="CAL4059932.1"/>
    <property type="molecule type" value="Genomic_DNA"/>
</dbReference>
<dbReference type="InterPro" id="IPR003111">
    <property type="entry name" value="Lon_prtase_N"/>
</dbReference>
<comment type="subunit">
    <text evidence="12">Likely a component of a DCX (DDB1-CUL4-X-box) protein ligase complex. May interact with pic/DDB1.</text>
</comment>
<evidence type="ECO:0000256" key="12">
    <source>
        <dbReference type="ARBA" id="ARBA00046796"/>
    </source>
</evidence>
<evidence type="ECO:0000256" key="4">
    <source>
        <dbReference type="ARBA" id="ARBA00014394"/>
    </source>
</evidence>
<dbReference type="Proteomes" id="UP001497623">
    <property type="component" value="Unassembled WGS sequence"/>
</dbReference>
<evidence type="ECO:0000256" key="10">
    <source>
        <dbReference type="ARBA" id="ARBA00030079"/>
    </source>
</evidence>
<dbReference type="PROSITE" id="PS51788">
    <property type="entry name" value="CULT"/>
    <property type="match status" value="1"/>
</dbReference>
<evidence type="ECO:0000256" key="5">
    <source>
        <dbReference type="ARBA" id="ARBA00022723"/>
    </source>
</evidence>
<dbReference type="CDD" id="cd15777">
    <property type="entry name" value="CRBN_C_like"/>
    <property type="match status" value="1"/>
</dbReference>
<evidence type="ECO:0000256" key="3">
    <source>
        <dbReference type="ARBA" id="ARBA00005293"/>
    </source>
</evidence>
<feature type="region of interest" description="Disordered" evidence="13">
    <location>
        <begin position="31"/>
        <end position="73"/>
    </location>
</feature>
<evidence type="ECO:0000313" key="17">
    <source>
        <dbReference type="Proteomes" id="UP001497623"/>
    </source>
</evidence>
<feature type="compositionally biased region" description="Acidic residues" evidence="13">
    <location>
        <begin position="31"/>
        <end position="40"/>
    </location>
</feature>
<dbReference type="Pfam" id="PF03226">
    <property type="entry name" value="Yippee-Mis18"/>
    <property type="match status" value="1"/>
</dbReference>
<keyword evidence="9" id="KW-0539">Nucleus</keyword>
<comment type="pathway">
    <text evidence="2">Protein modification; protein ubiquitination.</text>
</comment>
<dbReference type="GO" id="GO:0005634">
    <property type="term" value="C:nucleus"/>
    <property type="evidence" value="ECO:0007669"/>
    <property type="project" value="UniProtKB-SubCell"/>
</dbReference>
<evidence type="ECO:0000256" key="7">
    <source>
        <dbReference type="ARBA" id="ARBA00022833"/>
    </source>
</evidence>
<dbReference type="Gene3D" id="1.20.58.1480">
    <property type="match status" value="1"/>
</dbReference>
<dbReference type="PANTHER" id="PTHR46732">
    <property type="entry name" value="ATP-DEPENDENT PROTEASE LA (LON) DOMAIN PROTEIN"/>
    <property type="match status" value="1"/>
</dbReference>
<comment type="function">
    <text evidence="11">Substrate recognition component of a DCX (DDB1-CUL4-X-box) E3 protein ligase complex that mediates the ubiquitination and subsequent proteasomal degradation of target proteins. Has an essential role in mediating growth by negatively regulating insulin signaling. It also has a role in maintaining presynaptic function in the neuromuscular junction synapses of third-instar larvae.</text>
</comment>
<feature type="domain" description="CULT" evidence="15">
    <location>
        <begin position="359"/>
        <end position="466"/>
    </location>
</feature>
<evidence type="ECO:0000259" key="14">
    <source>
        <dbReference type="PROSITE" id="PS51787"/>
    </source>
</evidence>
<dbReference type="InterPro" id="IPR046336">
    <property type="entry name" value="Lon_prtase_N_sf"/>
</dbReference>
<dbReference type="Gene3D" id="2.170.150.20">
    <property type="entry name" value="Peptide methionine sulfoxide reductase"/>
    <property type="match status" value="1"/>
</dbReference>
<comment type="similarity">
    <text evidence="3">Belongs to the CRBN family.</text>
</comment>
<dbReference type="InterPro" id="IPR004910">
    <property type="entry name" value="Yippee/Mis18/Cereblon"/>
</dbReference>
<dbReference type="FunFam" id="2.170.150.20:FF:000005">
    <property type="entry name" value="Blast:Protein cereblon homolog"/>
    <property type="match status" value="1"/>
</dbReference>
<keyword evidence="5" id="KW-0479">Metal-binding</keyword>
<name>A0AAV2PLY6_MEGNR</name>